<protein>
    <recommendedName>
        <fullName evidence="15">Mitochondrial carrier protein</fullName>
    </recommendedName>
</protein>
<accession>A0ABR3T4K8</accession>
<feature type="repeat" description="Solcar" evidence="10">
    <location>
        <begin position="143"/>
        <end position="230"/>
    </location>
</feature>
<sequence>MTAVADGPLPDSTDLQDPSDRRKKRHPKTNATTGASAAGIRALSVQFMTFYFRAPIKAFFRSRIDYMAYARAINPRVQANLPWSWRMTTPAILAHAEDTLLARMEWMLSVFSVGAVLYTAYLQSLGALHEPSSHSAKRVYPPAPAQCTFAAGFAAGTIQSVIAAPLDALQVRFQTSDMLEGRYKTMWQYGAHKLHEIGLRGVFAGWSLSFLKDSCGSAVFFATFEYIKSQMYYNFVTEYYGKHTPVFEWHPWKSTIQYLEGERPTIKPHFMMEPTFLLTAGIAASILQQAIAHPLTEIQNVHYSRLESMDFAAQQERRKRSVFRMYYHAYEKTFEQCRMQAQRMGGWRRWLYKDFLMSTIRQVPSTSAGLIVFEIVRRKYGLATNPARIEKDGYDILLD</sequence>
<keyword evidence="7" id="KW-1133">Transmembrane helix</keyword>
<dbReference type="PANTHER" id="PTHR45624:SF26">
    <property type="entry name" value="CARRIER PROTEIN, PUTATIVE (AFU_ORTHOLOGUE AFUA_1G07710)-RELATED"/>
    <property type="match status" value="1"/>
</dbReference>
<dbReference type="InterPro" id="IPR050567">
    <property type="entry name" value="Mitochondrial_Carrier"/>
</dbReference>
<evidence type="ECO:0000313" key="13">
    <source>
        <dbReference type="EMBL" id="KAL1634505.1"/>
    </source>
</evidence>
<dbReference type="Pfam" id="PF00153">
    <property type="entry name" value="Mito_carr"/>
    <property type="match status" value="1"/>
</dbReference>
<keyword evidence="5" id="KW-0677">Repeat</keyword>
<evidence type="ECO:0000256" key="7">
    <source>
        <dbReference type="ARBA" id="ARBA00022989"/>
    </source>
</evidence>
<evidence type="ECO:0000256" key="1">
    <source>
        <dbReference type="ARBA" id="ARBA00004225"/>
    </source>
</evidence>
<keyword evidence="6" id="KW-0999">Mitochondrion inner membrane</keyword>
<evidence type="ECO:0000256" key="12">
    <source>
        <dbReference type="SAM" id="MobiDB-lite"/>
    </source>
</evidence>
<comment type="caution">
    <text evidence="13">The sequence shown here is derived from an EMBL/GenBank/DDBJ whole genome shotgun (WGS) entry which is preliminary data.</text>
</comment>
<evidence type="ECO:0000256" key="5">
    <source>
        <dbReference type="ARBA" id="ARBA00022737"/>
    </source>
</evidence>
<proteinExistence type="inferred from homology"/>
<evidence type="ECO:0000256" key="10">
    <source>
        <dbReference type="PROSITE-ProRule" id="PRU00282"/>
    </source>
</evidence>
<evidence type="ECO:0000256" key="3">
    <source>
        <dbReference type="ARBA" id="ARBA00022448"/>
    </source>
</evidence>
<keyword evidence="3 11" id="KW-0813">Transport</keyword>
<name>A0ABR3T4K8_9PEZI</name>
<evidence type="ECO:0000256" key="9">
    <source>
        <dbReference type="ARBA" id="ARBA00023136"/>
    </source>
</evidence>
<keyword evidence="4 10" id="KW-0812">Transmembrane</keyword>
<comment type="subcellular location">
    <subcellularLocation>
        <location evidence="1">Mitochondrion membrane</location>
        <topology evidence="1">Multi-pass membrane protein</topology>
    </subcellularLocation>
</comment>
<feature type="region of interest" description="Disordered" evidence="12">
    <location>
        <begin position="1"/>
        <end position="33"/>
    </location>
</feature>
<comment type="similarity">
    <text evidence="2 11">Belongs to the mitochondrial carrier (TC 2.A.29) family.</text>
</comment>
<dbReference type="InterPro" id="IPR023395">
    <property type="entry name" value="MCP_dom_sf"/>
</dbReference>
<keyword evidence="14" id="KW-1185">Reference proteome</keyword>
<dbReference type="Gene3D" id="1.50.40.10">
    <property type="entry name" value="Mitochondrial carrier domain"/>
    <property type="match status" value="1"/>
</dbReference>
<gene>
    <name evidence="13" type="ORF">SLS56_002198</name>
</gene>
<dbReference type="SUPFAM" id="SSF103506">
    <property type="entry name" value="Mitochondrial carrier"/>
    <property type="match status" value="1"/>
</dbReference>
<evidence type="ECO:0000256" key="8">
    <source>
        <dbReference type="ARBA" id="ARBA00023128"/>
    </source>
</evidence>
<evidence type="ECO:0000256" key="4">
    <source>
        <dbReference type="ARBA" id="ARBA00022692"/>
    </source>
</evidence>
<evidence type="ECO:0000256" key="11">
    <source>
        <dbReference type="RuleBase" id="RU000488"/>
    </source>
</evidence>
<organism evidence="13 14">
    <name type="scientific">Neofusicoccum ribis</name>
    <dbReference type="NCBI Taxonomy" id="45134"/>
    <lineage>
        <taxon>Eukaryota</taxon>
        <taxon>Fungi</taxon>
        <taxon>Dikarya</taxon>
        <taxon>Ascomycota</taxon>
        <taxon>Pezizomycotina</taxon>
        <taxon>Dothideomycetes</taxon>
        <taxon>Dothideomycetes incertae sedis</taxon>
        <taxon>Botryosphaeriales</taxon>
        <taxon>Botryosphaeriaceae</taxon>
        <taxon>Neofusicoccum</taxon>
    </lineage>
</organism>
<evidence type="ECO:0000313" key="14">
    <source>
        <dbReference type="Proteomes" id="UP001521116"/>
    </source>
</evidence>
<evidence type="ECO:0000256" key="6">
    <source>
        <dbReference type="ARBA" id="ARBA00022792"/>
    </source>
</evidence>
<dbReference type="PROSITE" id="PS50920">
    <property type="entry name" value="SOLCAR"/>
    <property type="match status" value="1"/>
</dbReference>
<evidence type="ECO:0000256" key="2">
    <source>
        <dbReference type="ARBA" id="ARBA00006375"/>
    </source>
</evidence>
<dbReference type="PANTHER" id="PTHR45624">
    <property type="entry name" value="MITOCHONDRIAL BASIC AMINO ACIDS TRANSPORTER-RELATED"/>
    <property type="match status" value="1"/>
</dbReference>
<evidence type="ECO:0008006" key="15">
    <source>
        <dbReference type="Google" id="ProtNLM"/>
    </source>
</evidence>
<dbReference type="InterPro" id="IPR018108">
    <property type="entry name" value="MCP_transmembrane"/>
</dbReference>
<dbReference type="Proteomes" id="UP001521116">
    <property type="component" value="Unassembled WGS sequence"/>
</dbReference>
<dbReference type="EMBL" id="JAJVDC020000015">
    <property type="protein sequence ID" value="KAL1634505.1"/>
    <property type="molecule type" value="Genomic_DNA"/>
</dbReference>
<reference evidence="13 14" key="1">
    <citation type="submission" date="2024-02" db="EMBL/GenBank/DDBJ databases">
        <title>De novo assembly and annotation of 12 fungi associated with fruit tree decline syndrome in Ontario, Canada.</title>
        <authorList>
            <person name="Sulman M."/>
            <person name="Ellouze W."/>
            <person name="Ilyukhin E."/>
        </authorList>
    </citation>
    <scope>NUCLEOTIDE SEQUENCE [LARGE SCALE GENOMIC DNA]</scope>
    <source>
        <strain evidence="13 14">M1-105</strain>
    </source>
</reference>
<keyword evidence="9 10" id="KW-0472">Membrane</keyword>
<keyword evidence="8" id="KW-0496">Mitochondrion</keyword>